<dbReference type="RefSeq" id="XP_003890319.1">
    <property type="nucleotide sequence ID" value="XM_003890270.1"/>
</dbReference>
<evidence type="ECO:0000313" key="4">
    <source>
        <dbReference type="Proteomes" id="UP000008783"/>
    </source>
</evidence>
<protein>
    <recommendedName>
        <fullName evidence="5">Tyr recombinase domain-containing protein</fullName>
    </recommendedName>
</protein>
<accession>H6QQ83</accession>
<evidence type="ECO:0000256" key="2">
    <source>
        <dbReference type="SAM" id="MobiDB-lite"/>
    </source>
</evidence>
<reference evidence="4" key="1">
    <citation type="journal article" date="2011" name="Proc. Natl. Acad. Sci. U.S.A.">
        <title>Obligate biotrophy features unraveled by the genomic analysis of rust fungi.</title>
        <authorList>
            <person name="Duplessis S."/>
            <person name="Cuomo C.A."/>
            <person name="Lin Y.-C."/>
            <person name="Aerts A."/>
            <person name="Tisserant E."/>
            <person name="Veneault-Fourrey C."/>
            <person name="Joly D.L."/>
            <person name="Hacquard S."/>
            <person name="Amselem J."/>
            <person name="Cantarel B.L."/>
            <person name="Chiu R."/>
            <person name="Coutinho P.M."/>
            <person name="Feau N."/>
            <person name="Field M."/>
            <person name="Frey P."/>
            <person name="Gelhaye E."/>
            <person name="Goldberg J."/>
            <person name="Grabherr M.G."/>
            <person name="Kodira C.D."/>
            <person name="Kohler A."/>
            <person name="Kuees U."/>
            <person name="Lindquist E.A."/>
            <person name="Lucas S.M."/>
            <person name="Mago R."/>
            <person name="Mauceli E."/>
            <person name="Morin E."/>
            <person name="Murat C."/>
            <person name="Pangilinan J.L."/>
            <person name="Park R."/>
            <person name="Pearson M."/>
            <person name="Quesneville H."/>
            <person name="Rouhier N."/>
            <person name="Sakthikumar S."/>
            <person name="Salamov A.A."/>
            <person name="Schmutz J."/>
            <person name="Selles B."/>
            <person name="Shapiro H."/>
            <person name="Tanguay P."/>
            <person name="Tuskan G.A."/>
            <person name="Henrissat B."/>
            <person name="Van de Peer Y."/>
            <person name="Rouze P."/>
            <person name="Ellis J.G."/>
            <person name="Dodds P.N."/>
            <person name="Schein J.E."/>
            <person name="Zhong S."/>
            <person name="Hamelin R.C."/>
            <person name="Grigoriev I.V."/>
            <person name="Szabo L.J."/>
            <person name="Martin F."/>
        </authorList>
    </citation>
    <scope>NUCLEOTIDE SEQUENCE [LARGE SCALE GENOMIC DNA]</scope>
    <source>
        <strain evidence="4">CRL 75-36-700-3 / race SCCL</strain>
    </source>
</reference>
<dbReference type="GO" id="GO:0015074">
    <property type="term" value="P:DNA integration"/>
    <property type="evidence" value="ECO:0007669"/>
    <property type="project" value="InterPro"/>
</dbReference>
<dbReference type="EMBL" id="DS178270">
    <property type="protein sequence ID" value="EHS64798.1"/>
    <property type="molecule type" value="Genomic_DNA"/>
</dbReference>
<dbReference type="KEGG" id="pgr:PGTG_21056"/>
<dbReference type="VEuPathDB" id="FungiDB:PGTG_21056"/>
<dbReference type="InParanoid" id="H6QQ83"/>
<dbReference type="PANTHER" id="PTHR34605">
    <property type="entry name" value="PHAGE_INTEGRASE DOMAIN-CONTAINING PROTEIN"/>
    <property type="match status" value="1"/>
</dbReference>
<sequence length="435" mass="47890">MDLSKIKDFLKFGSTKKLPSALDIHFLGGYKWNTLLSYNSAVHKFGKFQEATGKSEYSLPVSSSELYEFCYWAGRNSTTSNPQDMASKTLTKYLFGLQAWHLYHSVLYPQEAKAKIAVLLRSSAHADAQSPKRPRKAPVMLKHLVSLTGTLLPSSPQSGARLSHYRLLGDGQVVGTHLRSRRRNHEVVRNVVHVGRPVLSDAALEVRGAKTCAPGESQTIHLQSLNHMLCPVAAVKWRLAEAGPNDVPLFGFNSPAGRINLVKSKVVRTLGQVWSKHGYQGITGHSFRVGGTSLQYAIGVPVEEICALGRWTSNCYKLYLRDYSERDLEESLSHNTPTRPVRKGEYQGYRSVGVGLELQARDMGLTPSRAHSGVRFCFGGAATRSSTLRLAGQDTADPSGRNNSVSKPARPPTPHTRRSWGATQVVGSRDRLGGW</sequence>
<dbReference type="InterPro" id="IPR013762">
    <property type="entry name" value="Integrase-like_cat_sf"/>
</dbReference>
<dbReference type="Proteomes" id="UP000008783">
    <property type="component" value="Unassembled WGS sequence"/>
</dbReference>
<dbReference type="GeneID" id="13542136"/>
<proteinExistence type="predicted"/>
<gene>
    <name evidence="3" type="ORF">PGTG_21056</name>
</gene>
<name>H6QQ83_PUCGT</name>
<organism evidence="3 4">
    <name type="scientific">Puccinia graminis f. sp. tritici (strain CRL 75-36-700-3 / race SCCL)</name>
    <name type="common">Black stem rust fungus</name>
    <dbReference type="NCBI Taxonomy" id="418459"/>
    <lineage>
        <taxon>Eukaryota</taxon>
        <taxon>Fungi</taxon>
        <taxon>Dikarya</taxon>
        <taxon>Basidiomycota</taxon>
        <taxon>Pucciniomycotina</taxon>
        <taxon>Pucciniomycetes</taxon>
        <taxon>Pucciniales</taxon>
        <taxon>Pucciniaceae</taxon>
        <taxon>Puccinia</taxon>
    </lineage>
</organism>
<dbReference type="GO" id="GO:0003677">
    <property type="term" value="F:DNA binding"/>
    <property type="evidence" value="ECO:0007669"/>
    <property type="project" value="InterPro"/>
</dbReference>
<dbReference type="OrthoDB" id="5149081at2759"/>
<dbReference type="HOGENOM" id="CLU_003292_5_0_1"/>
<dbReference type="AlphaFoldDB" id="H6QQ83"/>
<dbReference type="PANTHER" id="PTHR34605:SF3">
    <property type="entry name" value="P CELL-TYPE AGGLUTINATION PROTEIN MAP4-LIKE-RELATED"/>
    <property type="match status" value="1"/>
</dbReference>
<dbReference type="GO" id="GO:0006310">
    <property type="term" value="P:DNA recombination"/>
    <property type="evidence" value="ECO:0007669"/>
    <property type="project" value="UniProtKB-KW"/>
</dbReference>
<keyword evidence="4" id="KW-1185">Reference proteome</keyword>
<keyword evidence="1" id="KW-0233">DNA recombination</keyword>
<dbReference type="InterPro" id="IPR011010">
    <property type="entry name" value="DNA_brk_join_enz"/>
</dbReference>
<dbReference type="InterPro" id="IPR052925">
    <property type="entry name" value="Phage_Integrase-like_Recomb"/>
</dbReference>
<feature type="region of interest" description="Disordered" evidence="2">
    <location>
        <begin position="389"/>
        <end position="435"/>
    </location>
</feature>
<evidence type="ECO:0008006" key="5">
    <source>
        <dbReference type="Google" id="ProtNLM"/>
    </source>
</evidence>
<evidence type="ECO:0000256" key="1">
    <source>
        <dbReference type="ARBA" id="ARBA00023172"/>
    </source>
</evidence>
<dbReference type="SUPFAM" id="SSF56349">
    <property type="entry name" value="DNA breaking-rejoining enzymes"/>
    <property type="match status" value="1"/>
</dbReference>
<evidence type="ECO:0000313" key="3">
    <source>
        <dbReference type="EMBL" id="EHS64798.1"/>
    </source>
</evidence>
<dbReference type="Gene3D" id="1.10.443.10">
    <property type="entry name" value="Intergrase catalytic core"/>
    <property type="match status" value="1"/>
</dbReference>